<protein>
    <submittedName>
        <fullName evidence="1">Adenylyl-sulfate kinase</fullName>
    </submittedName>
</protein>
<comment type="caution">
    <text evidence="1">The sequence shown here is derived from an EMBL/GenBank/DDBJ whole genome shotgun (WGS) entry which is preliminary data.</text>
</comment>
<gene>
    <name evidence="1" type="ORF">RA086_05210</name>
</gene>
<dbReference type="InterPro" id="IPR027417">
    <property type="entry name" value="P-loop_NTPase"/>
</dbReference>
<proteinExistence type="predicted"/>
<dbReference type="GO" id="GO:0016301">
    <property type="term" value="F:kinase activity"/>
    <property type="evidence" value="ECO:0007669"/>
    <property type="project" value="UniProtKB-KW"/>
</dbReference>
<dbReference type="Proteomes" id="UP001227831">
    <property type="component" value="Unassembled WGS sequence"/>
</dbReference>
<dbReference type="RefSeq" id="WP_308702802.1">
    <property type="nucleotide sequence ID" value="NZ_AP027463.1"/>
</dbReference>
<reference evidence="1 2" key="1">
    <citation type="journal article" date="2023" name="Int. J. Syst. Evol. Microbiol.">
        <title>Lactiplantibacillus brownii sp. nov., a novel psychrotolerant species isolated from sauerkraut.</title>
        <authorList>
            <person name="Heng Y.C."/>
            <person name="Silvaraju S."/>
            <person name="Lee J.K.Y."/>
            <person name="Kittelmann S."/>
        </authorList>
    </citation>
    <scope>NUCLEOTIDE SEQUENCE [LARGE SCALE GENOMIC DNA]</scope>
    <source>
        <strain evidence="1 2">WILCCON 0030</strain>
    </source>
</reference>
<sequence length="181" mass="20106">MSKTKVIVISGVTAGGKTTLVTALSQCIDNVCVLSFDDYSIDALPSAPTVNQMVANFHEAVNQYDITALMTDLVLAMETNQFSVILIDFPFGYVHAVLRPYIETVIYLRTPLDIAFARRLIRDFSESSQNEIMTWTRTYLNEVRPLFLAHDQLVSATADYVLDGTASTAEQITQLKGFNVI</sequence>
<dbReference type="Gene3D" id="3.40.50.300">
    <property type="entry name" value="P-loop containing nucleotide triphosphate hydrolases"/>
    <property type="match status" value="2"/>
</dbReference>
<keyword evidence="2" id="KW-1185">Reference proteome</keyword>
<evidence type="ECO:0000313" key="1">
    <source>
        <dbReference type="EMBL" id="MDQ7937025.1"/>
    </source>
</evidence>
<dbReference type="SUPFAM" id="SSF52540">
    <property type="entry name" value="P-loop containing nucleoside triphosphate hydrolases"/>
    <property type="match status" value="1"/>
</dbReference>
<dbReference type="EMBL" id="JAVCWF010000001">
    <property type="protein sequence ID" value="MDQ7937025.1"/>
    <property type="molecule type" value="Genomic_DNA"/>
</dbReference>
<keyword evidence="1" id="KW-0418">Kinase</keyword>
<name>A0ABU1A9I3_9LACO</name>
<accession>A0ABU1A9I3</accession>
<keyword evidence="1" id="KW-0808">Transferase</keyword>
<evidence type="ECO:0000313" key="2">
    <source>
        <dbReference type="Proteomes" id="UP001227831"/>
    </source>
</evidence>
<organism evidence="1 2">
    <name type="scientific">Lactiplantibacillus brownii</name>
    <dbReference type="NCBI Taxonomy" id="3069269"/>
    <lineage>
        <taxon>Bacteria</taxon>
        <taxon>Bacillati</taxon>
        <taxon>Bacillota</taxon>
        <taxon>Bacilli</taxon>
        <taxon>Lactobacillales</taxon>
        <taxon>Lactobacillaceae</taxon>
        <taxon>Lactiplantibacillus</taxon>
    </lineage>
</organism>